<proteinExistence type="predicted"/>
<evidence type="ECO:0000256" key="1">
    <source>
        <dbReference type="SAM" id="SignalP"/>
    </source>
</evidence>
<accession>A0AA47E6I5</accession>
<evidence type="ECO:0000313" key="3">
    <source>
        <dbReference type="Proteomes" id="UP001164632"/>
    </source>
</evidence>
<dbReference type="CDD" id="cd20777">
    <property type="entry name" value="8prop_heme-binding_NirN"/>
    <property type="match status" value="1"/>
</dbReference>
<dbReference type="EMBL" id="CP113257">
    <property type="protein sequence ID" value="WAE53709.1"/>
    <property type="molecule type" value="Genomic_DNA"/>
</dbReference>
<dbReference type="PROSITE" id="PS51257">
    <property type="entry name" value="PROKAR_LIPOPROTEIN"/>
    <property type="match status" value="1"/>
</dbReference>
<dbReference type="PANTHER" id="PTHR47197:SF3">
    <property type="entry name" value="DIHYDRO-HEME D1 DEHYDROGENASE"/>
    <property type="match status" value="1"/>
</dbReference>
<feature type="chain" id="PRO_5041301488" evidence="1">
    <location>
        <begin position="34"/>
        <end position="444"/>
    </location>
</feature>
<keyword evidence="1" id="KW-0732">Signal</keyword>
<dbReference type="InterPro" id="IPR011048">
    <property type="entry name" value="Haem_d1_sf"/>
</dbReference>
<dbReference type="AlphaFoldDB" id="A0AA47E6I5"/>
<dbReference type="InterPro" id="IPR003143">
    <property type="entry name" value="Cyt_cd1_C_sf"/>
</dbReference>
<dbReference type="Gene3D" id="2.140.10.20">
    <property type="entry name" value="C-terminal (heme d1) domain of cytochrome cd1-nitrite reductase"/>
    <property type="match status" value="1"/>
</dbReference>
<gene>
    <name evidence="2" type="ORF">OSV15_05815</name>
</gene>
<organism evidence="2 3">
    <name type="scientific">Stutzerimonas frequens</name>
    <dbReference type="NCBI Taxonomy" id="2968969"/>
    <lineage>
        <taxon>Bacteria</taxon>
        <taxon>Pseudomonadati</taxon>
        <taxon>Pseudomonadota</taxon>
        <taxon>Gammaproteobacteria</taxon>
        <taxon>Pseudomonadales</taxon>
        <taxon>Pseudomonadaceae</taxon>
        <taxon>Stutzerimonas</taxon>
    </lineage>
</organism>
<dbReference type="PANTHER" id="PTHR47197">
    <property type="entry name" value="PROTEIN NIRF"/>
    <property type="match status" value="1"/>
</dbReference>
<protein>
    <submittedName>
        <fullName evidence="2">Cytochrome C oxidase Cbb3</fullName>
    </submittedName>
</protein>
<dbReference type="Proteomes" id="UP001164632">
    <property type="component" value="Chromosome"/>
</dbReference>
<dbReference type="RefSeq" id="WP_267932330.1">
    <property type="nucleotide sequence ID" value="NZ_CP113257.1"/>
</dbReference>
<reference evidence="2" key="1">
    <citation type="submission" date="2022-11" db="EMBL/GenBank/DDBJ databases">
        <title>Genomic of Pseudomonas TF18.</title>
        <authorList>
            <person name="Liu T."/>
        </authorList>
    </citation>
    <scope>NUCLEOTIDE SEQUENCE</scope>
    <source>
        <strain evidence="2">TF18</strain>
    </source>
</reference>
<feature type="signal peptide" evidence="1">
    <location>
        <begin position="1"/>
        <end position="33"/>
    </location>
</feature>
<evidence type="ECO:0000313" key="2">
    <source>
        <dbReference type="EMBL" id="WAE53709.1"/>
    </source>
</evidence>
<dbReference type="SUPFAM" id="SSF51004">
    <property type="entry name" value="C-terminal (heme d1) domain of cytochrome cd1-nitrite reductase"/>
    <property type="match status" value="1"/>
</dbReference>
<dbReference type="InterPro" id="IPR051200">
    <property type="entry name" value="Host-pathogen_enzymatic-act"/>
</dbReference>
<dbReference type="Pfam" id="PF02239">
    <property type="entry name" value="Cytochrom_D1"/>
    <property type="match status" value="1"/>
</dbReference>
<sequence>MSKRRTCGVIRSLQLAVAWLLACALVASAQAEALWTPEDIALSRHVPREAEATDSPAYEADPLGLILVVEAGGSHVTILDGEKLEPIHHFVTRGVHDSPCFTRDGRFVFFVSRDGWVTKYDLWTLTVVAEVRAGLDSSNIAISPAGDHIAVANLRPHALVLLDGELNLLKVLPTLDHKGERSSRVSAVYGLPARRSFIVAMKDIAELWEVSYDPGAEDMAIGLVHDFQYREGTFVSGYLNPRRIELDGPLDDFFFNPEQAELFGVSSQGEVEVVHLDARRRIGRLPMQGHPDMASSVVWRRDGRLLMASTGQVSPEIAVIDPQQRALVRRIALKGHGRLLTAHENSRYLLVVSTMPADSRQVLQAIDRETLEVAREFLAEPEATLAHVEFSRDGRHVLVSLQRDEGALIVLDSHTLAEVKRLPMKQPVGQYGVWRGVRLQGGAR</sequence>
<name>A0AA47E6I5_9GAMM</name>